<keyword evidence="2 8" id="KW-0963">Cytoplasm</keyword>
<dbReference type="Pfam" id="PF03841">
    <property type="entry name" value="SelA"/>
    <property type="match status" value="1"/>
</dbReference>
<dbReference type="Gene3D" id="3.40.640.10">
    <property type="entry name" value="Type I PLP-dependent aspartate aminotransferase-like (Major domain)"/>
    <property type="match status" value="1"/>
</dbReference>
<dbReference type="GO" id="GO:0004125">
    <property type="term" value="F:L-seryl-tRNA(Sec) selenium transferase activity"/>
    <property type="evidence" value="ECO:0007669"/>
    <property type="project" value="UniProtKB-UniRule"/>
</dbReference>
<evidence type="ECO:0000256" key="8">
    <source>
        <dbReference type="HAMAP-Rule" id="MF_00423"/>
    </source>
</evidence>
<accession>A0A2K8UFF2</accession>
<keyword evidence="6 8" id="KW-0711">Selenium</keyword>
<dbReference type="UniPathway" id="UPA00906">
    <property type="reaction ID" value="UER00896"/>
</dbReference>
<keyword evidence="5 8" id="KW-0648">Protein biosynthesis</keyword>
<dbReference type="InterPro" id="IPR018319">
    <property type="entry name" value="SelA-like"/>
</dbReference>
<keyword evidence="3 8" id="KW-0808">Transferase</keyword>
<dbReference type="GO" id="GO:0005737">
    <property type="term" value="C:cytoplasm"/>
    <property type="evidence" value="ECO:0007669"/>
    <property type="project" value="UniProtKB-SubCell"/>
</dbReference>
<dbReference type="InterPro" id="IPR025862">
    <property type="entry name" value="SelA_trans_N_dom"/>
</dbReference>
<keyword evidence="4 8" id="KW-0663">Pyridoxal phosphate</keyword>
<comment type="pathway">
    <text evidence="8">Aminoacyl-tRNA biosynthesis; selenocysteinyl-tRNA(Sec) biosynthesis; selenocysteinyl-tRNA(Sec) from L-seryl-tRNA(Sec) (bacterial route): step 1/1.</text>
</comment>
<dbReference type="NCBIfam" id="TIGR00474">
    <property type="entry name" value="selA"/>
    <property type="match status" value="1"/>
</dbReference>
<evidence type="ECO:0000313" key="13">
    <source>
        <dbReference type="Proteomes" id="UP000232638"/>
    </source>
</evidence>
<evidence type="ECO:0000256" key="5">
    <source>
        <dbReference type="ARBA" id="ARBA00022917"/>
    </source>
</evidence>
<feature type="modified residue" description="N6-(pyridoxal phosphate)lysine" evidence="8 9">
    <location>
        <position position="345"/>
    </location>
</feature>
<dbReference type="GO" id="GO:0001717">
    <property type="term" value="P:conversion of seryl-tRNAsec to selenocys-tRNAsec"/>
    <property type="evidence" value="ECO:0007669"/>
    <property type="project" value="UniProtKB-UniRule"/>
</dbReference>
<dbReference type="InterPro" id="IPR015424">
    <property type="entry name" value="PyrdxlP-dep_Trfase"/>
</dbReference>
<evidence type="ECO:0000256" key="7">
    <source>
        <dbReference type="ARBA" id="ARBA00044507"/>
    </source>
</evidence>
<dbReference type="InterPro" id="IPR015421">
    <property type="entry name" value="PyrdxlP-dep_Trfase_major"/>
</dbReference>
<dbReference type="AlphaFoldDB" id="A0A2K8UFF2"/>
<evidence type="ECO:0000256" key="9">
    <source>
        <dbReference type="PIRSR" id="PIRSR618319-50"/>
    </source>
</evidence>
<comment type="catalytic activity">
    <reaction evidence="8">
        <text>L-seryl-tRNA(Sec) + selenophosphate + H(+) = L-selenocysteinyl-tRNA(Sec) + phosphate</text>
        <dbReference type="Rhea" id="RHEA:22728"/>
        <dbReference type="Rhea" id="RHEA-COMP:9742"/>
        <dbReference type="Rhea" id="RHEA-COMP:9743"/>
        <dbReference type="ChEBI" id="CHEBI:15378"/>
        <dbReference type="ChEBI" id="CHEBI:16144"/>
        <dbReference type="ChEBI" id="CHEBI:43474"/>
        <dbReference type="ChEBI" id="CHEBI:78533"/>
        <dbReference type="ChEBI" id="CHEBI:78573"/>
        <dbReference type="EC" id="2.9.1.1"/>
    </reaction>
</comment>
<comment type="similarity">
    <text evidence="7 8">Belongs to the SelA family.</text>
</comment>
<dbReference type="GO" id="GO:0001514">
    <property type="term" value="P:selenocysteine incorporation"/>
    <property type="evidence" value="ECO:0007669"/>
    <property type="project" value="UniProtKB-UniRule"/>
</dbReference>
<name>A0A2K8UFF2_9GAMM</name>
<protein>
    <recommendedName>
        <fullName evidence="8">L-seryl-tRNA(Sec) selenium transferase</fullName>
        <ecNumber evidence="8">2.9.1.1</ecNumber>
    </recommendedName>
    <alternativeName>
        <fullName evidence="8">Selenocysteine synthase</fullName>
        <shortName evidence="8">Sec synthase</shortName>
    </alternativeName>
    <alternativeName>
        <fullName evidence="8">Selenocysteinyl-tRNA(Sec) synthase</fullName>
    </alternativeName>
</protein>
<keyword evidence="13" id="KW-1185">Reference proteome</keyword>
<comment type="cofactor">
    <cofactor evidence="1 8 9">
        <name>pyridoxal 5'-phosphate</name>
        <dbReference type="ChEBI" id="CHEBI:597326"/>
    </cofactor>
</comment>
<feature type="domain" description="L-seryl-tRNA selenium transferase N-terminal" evidence="11">
    <location>
        <begin position="57"/>
        <end position="92"/>
    </location>
</feature>
<evidence type="ECO:0000256" key="10">
    <source>
        <dbReference type="SAM" id="MobiDB-lite"/>
    </source>
</evidence>
<comment type="subcellular location">
    <subcellularLocation>
        <location evidence="8">Cytoplasm</location>
    </subcellularLocation>
</comment>
<dbReference type="KEGG" id="tsy:THSYN_27320"/>
<dbReference type="Proteomes" id="UP000232638">
    <property type="component" value="Chromosome"/>
</dbReference>
<organism evidence="12 13">
    <name type="scientific">Candidatus Thiodictyon syntrophicum</name>
    <dbReference type="NCBI Taxonomy" id="1166950"/>
    <lineage>
        <taxon>Bacteria</taxon>
        <taxon>Pseudomonadati</taxon>
        <taxon>Pseudomonadota</taxon>
        <taxon>Gammaproteobacteria</taxon>
        <taxon>Chromatiales</taxon>
        <taxon>Chromatiaceae</taxon>
        <taxon>Thiodictyon</taxon>
    </lineage>
</organism>
<evidence type="ECO:0000259" key="11">
    <source>
        <dbReference type="Pfam" id="PF12390"/>
    </source>
</evidence>
<gene>
    <name evidence="8" type="primary">selA</name>
    <name evidence="12" type="ORF">THSYN_27320</name>
</gene>
<dbReference type="HAMAP" id="MF_00423">
    <property type="entry name" value="SelA"/>
    <property type="match status" value="1"/>
</dbReference>
<dbReference type="PANTHER" id="PTHR32328:SF0">
    <property type="entry name" value="L-SERYL-TRNA(SEC) SELENIUM TRANSFERASE"/>
    <property type="match status" value="1"/>
</dbReference>
<dbReference type="Pfam" id="PF12390">
    <property type="entry name" value="Se-cys_synth_N"/>
    <property type="match status" value="1"/>
</dbReference>
<dbReference type="EC" id="2.9.1.1" evidence="8"/>
<evidence type="ECO:0000256" key="1">
    <source>
        <dbReference type="ARBA" id="ARBA00001933"/>
    </source>
</evidence>
<evidence type="ECO:0000256" key="2">
    <source>
        <dbReference type="ARBA" id="ARBA00022490"/>
    </source>
</evidence>
<sequence length="535" mass="56462">MPIVPVRGARSAQRTLRGGSAPVGSAVRTSDRASRVPAGIVVKGPAVPSPIPARRPPSVDRVLGWPDLAPLLLDYGRAPVLAAVRALIDELRPGLADPVPSGDPPADPFAPAPFAARLAGRLARTQAPRLRRVFNLTGTVLHTNLGRAPLPEEAVAALTLAAREPCALEYDLEGGARGDRDSVVEGWLRDLTGAEAATVVNNNAAAVFLLLNTLALRREVLVSRGELVEIGGAFRIPDIMSRAGARLTEVGTTNRTHARDFAEALGPRTGLLMKVHTSNYAITGFTATVPEPELAALAHARGLPFVVDLGSGTLVDLAAYGLPHEPTPRETLAHGADLVTFSGDKLLGGPQAGILVGRADLIARIKKNPLKRALRLGKLTLAALEAVLRLYQDPERLAQRLPTLRLLTRPVGDIESLAAVLLPALTAALAGWPLTVATAPVHSQIGSGSLPVDLLPSHALVVRPQGRRGGVLRELEAALRALPIPVIGRVADGALWLDLRCLEDPETFRGQLPILASHCGGQEEKRPQMNANGRK</sequence>
<reference evidence="12 13" key="1">
    <citation type="submission" date="2017-03" db="EMBL/GenBank/DDBJ databases">
        <title>Complete genome sequence of Candidatus 'Thiodictyon syntrophicum' sp. nov. strain Cad16T, a photolithoautotroph purple sulfur bacterium isolated from an alpine meromictic lake.</title>
        <authorList>
            <person name="Luedin S.M."/>
            <person name="Pothier J.F."/>
            <person name="Danza F."/>
            <person name="Storelli N."/>
            <person name="Wittwer M."/>
            <person name="Tonolla M."/>
        </authorList>
    </citation>
    <scope>NUCLEOTIDE SEQUENCE [LARGE SCALE GENOMIC DNA]</scope>
    <source>
        <strain evidence="12 13">Cad16T</strain>
    </source>
</reference>
<dbReference type="InterPro" id="IPR004534">
    <property type="entry name" value="SelA_trans"/>
</dbReference>
<dbReference type="OrthoDB" id="9787096at2"/>
<dbReference type="SUPFAM" id="SSF53383">
    <property type="entry name" value="PLP-dependent transferases"/>
    <property type="match status" value="1"/>
</dbReference>
<proteinExistence type="inferred from homology"/>
<evidence type="ECO:0000256" key="4">
    <source>
        <dbReference type="ARBA" id="ARBA00022898"/>
    </source>
</evidence>
<dbReference type="EMBL" id="CP020370">
    <property type="protein sequence ID" value="AUB84280.1"/>
    <property type="molecule type" value="Genomic_DNA"/>
</dbReference>
<dbReference type="Gene3D" id="3.90.1150.180">
    <property type="match status" value="1"/>
</dbReference>
<evidence type="ECO:0000313" key="12">
    <source>
        <dbReference type="EMBL" id="AUB84280.1"/>
    </source>
</evidence>
<feature type="region of interest" description="Disordered" evidence="10">
    <location>
        <begin position="1"/>
        <end position="29"/>
    </location>
</feature>
<comment type="function">
    <text evidence="8">Converts seryl-tRNA(Sec) to selenocysteinyl-tRNA(Sec) required for selenoprotein biosynthesis.</text>
</comment>
<dbReference type="PANTHER" id="PTHR32328">
    <property type="entry name" value="L-SERYL-TRNA(SEC) SELENIUM TRANSFERASE"/>
    <property type="match status" value="1"/>
</dbReference>
<evidence type="ECO:0000256" key="3">
    <source>
        <dbReference type="ARBA" id="ARBA00022679"/>
    </source>
</evidence>
<evidence type="ECO:0000256" key="6">
    <source>
        <dbReference type="ARBA" id="ARBA00023266"/>
    </source>
</evidence>